<comment type="caution">
    <text evidence="3">The sequence shown here is derived from an EMBL/GenBank/DDBJ whole genome shotgun (WGS) entry which is preliminary data.</text>
</comment>
<dbReference type="Pfam" id="PF09313">
    <property type="entry name" value="TehB-like"/>
    <property type="match status" value="1"/>
</dbReference>
<dbReference type="PANTHER" id="PTHR43861">
    <property type="entry name" value="TRANS-ACONITATE 2-METHYLTRANSFERASE-RELATED"/>
    <property type="match status" value="1"/>
</dbReference>
<gene>
    <name evidence="3" type="ORF">Ltuc_2547</name>
</gene>
<reference evidence="3 4" key="1">
    <citation type="submission" date="2015-11" db="EMBL/GenBank/DDBJ databases">
        <title>Genomic analysis of 38 Legionella species identifies large and diverse effector repertoires.</title>
        <authorList>
            <person name="Burstein D."/>
            <person name="Amaro F."/>
            <person name="Zusman T."/>
            <person name="Lifshitz Z."/>
            <person name="Cohen O."/>
            <person name="Gilbert J.A."/>
            <person name="Pupko T."/>
            <person name="Shuman H.A."/>
            <person name="Segal G."/>
        </authorList>
    </citation>
    <scope>NUCLEOTIDE SEQUENCE [LARGE SCALE GENOMIC DNA]</scope>
    <source>
        <strain evidence="3 4">ATCC 49180</strain>
    </source>
</reference>
<dbReference type="Gene3D" id="2.60.120.10">
    <property type="entry name" value="Jelly Rolls"/>
    <property type="match status" value="1"/>
</dbReference>
<dbReference type="STRING" id="40335.Ltuc_2547"/>
<dbReference type="AlphaFoldDB" id="A0A0W0ZQ50"/>
<dbReference type="PANTHER" id="PTHR43861:SF1">
    <property type="entry name" value="TRANS-ACONITATE 2-METHYLTRANSFERASE"/>
    <property type="match status" value="1"/>
</dbReference>
<evidence type="ECO:0000313" key="4">
    <source>
        <dbReference type="Proteomes" id="UP000054693"/>
    </source>
</evidence>
<feature type="domain" description="TehB/YeaR-like" evidence="2">
    <location>
        <begin position="26"/>
        <end position="89"/>
    </location>
</feature>
<dbReference type="SUPFAM" id="SSF51197">
    <property type="entry name" value="Clavaminate synthase-like"/>
    <property type="match status" value="1"/>
</dbReference>
<dbReference type="InterPro" id="IPR014710">
    <property type="entry name" value="RmlC-like_jellyroll"/>
</dbReference>
<evidence type="ECO:0000313" key="3">
    <source>
        <dbReference type="EMBL" id="KTD71188.1"/>
    </source>
</evidence>
<sequence>MNIHQQTITTLKAYKQIEINSEKNLQFFLDKHSTKEGTWGHLTVHEGTIDFVFLDGHANELSHHILTPKSPTLMIPPASWHKIASTSANFMASLHFFCHPHRYFEKKYRLAPIHHDLWTIHQTYLYEQEKMAILDVGCGSGRNPLYFALSGHDIIGVDKNEEAIENIRHIAAQEQLSNIETHIHDLNQPFPIQDKSFDFIYSTVTLQFLNPSSIKPLLTQLQSLTSTGGVNFLVFPIKAEPYSYPESFTYLGETNELYHFYQDSGWSILEYKEKPGQLHKLDEHGKPKQGVFGHLLAQKHL</sequence>
<keyword evidence="4" id="KW-1185">Reference proteome</keyword>
<dbReference type="PATRIC" id="fig|40335.7.peg.2723"/>
<dbReference type="Gene3D" id="3.40.50.150">
    <property type="entry name" value="Vaccinia Virus protein VP39"/>
    <property type="match status" value="1"/>
</dbReference>
<feature type="domain" description="Tellurite resistance methyltransferase TehB-like" evidence="1">
    <location>
        <begin position="96"/>
        <end position="286"/>
    </location>
</feature>
<organism evidence="3 4">
    <name type="scientific">Legionella tucsonensis</name>
    <dbReference type="NCBI Taxonomy" id="40335"/>
    <lineage>
        <taxon>Bacteria</taxon>
        <taxon>Pseudomonadati</taxon>
        <taxon>Pseudomonadota</taxon>
        <taxon>Gammaproteobacteria</taxon>
        <taxon>Legionellales</taxon>
        <taxon>Legionellaceae</taxon>
        <taxon>Legionella</taxon>
    </lineage>
</organism>
<proteinExistence type="predicted"/>
<dbReference type="Pfam" id="PF03848">
    <property type="entry name" value="TehB"/>
    <property type="match status" value="1"/>
</dbReference>
<dbReference type="RefSeq" id="WP_058521763.1">
    <property type="nucleotide sequence ID" value="NZ_CAAAIP010000002.1"/>
</dbReference>
<accession>A0A0W0ZQ50</accession>
<dbReference type="InterPro" id="IPR015392">
    <property type="entry name" value="TehB/YeaR-like_dom"/>
</dbReference>
<evidence type="ECO:0000259" key="2">
    <source>
        <dbReference type="Pfam" id="PF09313"/>
    </source>
</evidence>
<dbReference type="CDD" id="cd02440">
    <property type="entry name" value="AdoMet_MTases"/>
    <property type="match status" value="1"/>
</dbReference>
<dbReference type="OrthoDB" id="9804312at2"/>
<name>A0A0W0ZQ50_9GAMM</name>
<dbReference type="NCBIfam" id="NF008992">
    <property type="entry name" value="PRK12335.1"/>
    <property type="match status" value="1"/>
</dbReference>
<dbReference type="Proteomes" id="UP000054693">
    <property type="component" value="Unassembled WGS sequence"/>
</dbReference>
<dbReference type="EMBL" id="LNZA01000008">
    <property type="protein sequence ID" value="KTD71188.1"/>
    <property type="molecule type" value="Genomic_DNA"/>
</dbReference>
<protein>
    <submittedName>
        <fullName evidence="3">Tellurite resistance protein TehB</fullName>
    </submittedName>
</protein>
<dbReference type="InterPro" id="IPR015985">
    <property type="entry name" value="TehB-like_dom"/>
</dbReference>
<evidence type="ECO:0000259" key="1">
    <source>
        <dbReference type="Pfam" id="PF03848"/>
    </source>
</evidence>
<dbReference type="SUPFAM" id="SSF53335">
    <property type="entry name" value="S-adenosyl-L-methionine-dependent methyltransferases"/>
    <property type="match status" value="1"/>
</dbReference>
<dbReference type="InterPro" id="IPR029063">
    <property type="entry name" value="SAM-dependent_MTases_sf"/>
</dbReference>